<proteinExistence type="predicted"/>
<organism evidence="1 2">
    <name type="scientific">Saccharothrix violaceirubra</name>
    <dbReference type="NCBI Taxonomy" id="413306"/>
    <lineage>
        <taxon>Bacteria</taxon>
        <taxon>Bacillati</taxon>
        <taxon>Actinomycetota</taxon>
        <taxon>Actinomycetes</taxon>
        <taxon>Pseudonocardiales</taxon>
        <taxon>Pseudonocardiaceae</taxon>
        <taxon>Saccharothrix</taxon>
    </lineage>
</organism>
<dbReference type="RefSeq" id="WP_184675286.1">
    <property type="nucleotide sequence ID" value="NZ_BAABAI010000035.1"/>
</dbReference>
<keyword evidence="2" id="KW-1185">Reference proteome</keyword>
<dbReference type="PROSITE" id="PS51257">
    <property type="entry name" value="PROKAR_LIPOPROTEIN"/>
    <property type="match status" value="1"/>
</dbReference>
<name>A0A7W7WZF4_9PSEU</name>
<accession>A0A7W7WZF4</accession>
<evidence type="ECO:0000313" key="1">
    <source>
        <dbReference type="EMBL" id="MBB4969544.1"/>
    </source>
</evidence>
<protein>
    <recommendedName>
        <fullName evidence="3">Lipoprotein</fullName>
    </recommendedName>
</protein>
<reference evidence="1 2" key="1">
    <citation type="submission" date="2020-08" db="EMBL/GenBank/DDBJ databases">
        <title>Sequencing the genomes of 1000 actinobacteria strains.</title>
        <authorList>
            <person name="Klenk H.-P."/>
        </authorList>
    </citation>
    <scope>NUCLEOTIDE SEQUENCE [LARGE SCALE GENOMIC DNA]</scope>
    <source>
        <strain evidence="1 2">DSM 45084</strain>
    </source>
</reference>
<evidence type="ECO:0008006" key="3">
    <source>
        <dbReference type="Google" id="ProtNLM"/>
    </source>
</evidence>
<dbReference type="AlphaFoldDB" id="A0A7W7WZF4"/>
<evidence type="ECO:0000313" key="2">
    <source>
        <dbReference type="Proteomes" id="UP000542674"/>
    </source>
</evidence>
<gene>
    <name evidence="1" type="ORF">F4559_006903</name>
</gene>
<sequence>MKLLRLLPLVALVFLLVGCSSEWEGDVRFKVTKLNPGFTSSVQVQAPYANLEIDEAEPKSTLEPVSKKAVDISDLPEGVQVGDVVICHVSQHDKSGFDQQGVQVKLDQCRRP</sequence>
<dbReference type="Proteomes" id="UP000542674">
    <property type="component" value="Unassembled WGS sequence"/>
</dbReference>
<comment type="caution">
    <text evidence="1">The sequence shown here is derived from an EMBL/GenBank/DDBJ whole genome shotgun (WGS) entry which is preliminary data.</text>
</comment>
<dbReference type="EMBL" id="JACHJS010000001">
    <property type="protein sequence ID" value="MBB4969544.1"/>
    <property type="molecule type" value="Genomic_DNA"/>
</dbReference>